<proteinExistence type="predicted"/>
<keyword evidence="3" id="KW-1185">Reference proteome</keyword>
<gene>
    <name evidence="2" type="ORF">BOKJ2_LOCUS12300</name>
</gene>
<evidence type="ECO:0000313" key="2">
    <source>
        <dbReference type="EMBL" id="CAD5227692.1"/>
    </source>
</evidence>
<evidence type="ECO:0000256" key="1">
    <source>
        <dbReference type="SAM" id="MobiDB-lite"/>
    </source>
</evidence>
<accession>A0A811LKQ2</accession>
<organism evidence="2 3">
    <name type="scientific">Bursaphelenchus okinawaensis</name>
    <dbReference type="NCBI Taxonomy" id="465554"/>
    <lineage>
        <taxon>Eukaryota</taxon>
        <taxon>Metazoa</taxon>
        <taxon>Ecdysozoa</taxon>
        <taxon>Nematoda</taxon>
        <taxon>Chromadorea</taxon>
        <taxon>Rhabditida</taxon>
        <taxon>Tylenchina</taxon>
        <taxon>Tylenchomorpha</taxon>
        <taxon>Aphelenchoidea</taxon>
        <taxon>Aphelenchoididae</taxon>
        <taxon>Bursaphelenchus</taxon>
    </lineage>
</organism>
<feature type="region of interest" description="Disordered" evidence="1">
    <location>
        <begin position="304"/>
        <end position="329"/>
    </location>
</feature>
<evidence type="ECO:0000313" key="3">
    <source>
        <dbReference type="Proteomes" id="UP000614601"/>
    </source>
</evidence>
<reference evidence="2" key="1">
    <citation type="submission" date="2020-09" db="EMBL/GenBank/DDBJ databases">
        <authorList>
            <person name="Kikuchi T."/>
        </authorList>
    </citation>
    <scope>NUCLEOTIDE SEQUENCE</scope>
    <source>
        <strain evidence="2">SH1</strain>
    </source>
</reference>
<comment type="caution">
    <text evidence="2">The sequence shown here is derived from an EMBL/GenBank/DDBJ whole genome shotgun (WGS) entry which is preliminary data.</text>
</comment>
<dbReference type="EMBL" id="CAJFDH010000006">
    <property type="protein sequence ID" value="CAD5227692.1"/>
    <property type="molecule type" value="Genomic_DNA"/>
</dbReference>
<dbReference type="Proteomes" id="UP000783686">
    <property type="component" value="Unassembled WGS sequence"/>
</dbReference>
<name>A0A811LKQ2_9BILA</name>
<dbReference type="Proteomes" id="UP000614601">
    <property type="component" value="Unassembled WGS sequence"/>
</dbReference>
<sequence length="436" mass="48478">MHECGPPTTPPVQPDPKTRRIESIRMAIVQLKNLRITPPPPTCAPCQHSKPNLPTPLKGRKVSENLCLNYPSVSSVLRVHLKFDGKEFFQSVAVPTAESCSLSGECHQTLPQNFKTLQIVIVETIDGRIQRQLGRRSIKRRDLTSQPFQDIWLPIGAPLQVPVPGKPNISQQPICEELGQLLLDIEFDHRTKELELKLLDCTHWNRWSPPCCSSTLPSTSTCSYQKSQRSIYSQSSSPYSSRTDLSVPRFEATLPLQHPQLLHHRSLPGDSLSAANSPLLQPKKRNLVISPKLGPKFEKNLSLQIGQDRKRHPSIGSQPLPRPQPDLPPPFGTPGAPLYLIATVITAQGQTPMRKLQIVERRGLEPVKLDCHSVLPSTSTTYECQPAVEKSPTLCIKVCSEPVVDETSCYGTVQVELDSQTMFPKENSLIGPNCPR</sequence>
<dbReference type="EMBL" id="CAJFCW020000006">
    <property type="protein sequence ID" value="CAG9123509.1"/>
    <property type="molecule type" value="Genomic_DNA"/>
</dbReference>
<feature type="compositionally biased region" description="Pro residues" evidence="1">
    <location>
        <begin position="320"/>
        <end position="329"/>
    </location>
</feature>
<protein>
    <submittedName>
        <fullName evidence="2">Uncharacterized protein</fullName>
    </submittedName>
</protein>
<dbReference type="AlphaFoldDB" id="A0A811LKQ2"/>